<feature type="transmembrane region" description="Helical" evidence="1">
    <location>
        <begin position="21"/>
        <end position="40"/>
    </location>
</feature>
<reference evidence="2 3" key="1">
    <citation type="journal article" date="2018" name="Sci. Rep.">
        <title>Genomic signatures of local adaptation to the degree of environmental predictability in rotifers.</title>
        <authorList>
            <person name="Franch-Gras L."/>
            <person name="Hahn C."/>
            <person name="Garcia-Roger E.M."/>
            <person name="Carmona M.J."/>
            <person name="Serra M."/>
            <person name="Gomez A."/>
        </authorList>
    </citation>
    <scope>NUCLEOTIDE SEQUENCE [LARGE SCALE GENOMIC DNA]</scope>
    <source>
        <strain evidence="2">HYR1</strain>
    </source>
</reference>
<proteinExistence type="predicted"/>
<dbReference type="Proteomes" id="UP000276133">
    <property type="component" value="Unassembled WGS sequence"/>
</dbReference>
<organism evidence="2 3">
    <name type="scientific">Brachionus plicatilis</name>
    <name type="common">Marine rotifer</name>
    <name type="synonym">Brachionus muelleri</name>
    <dbReference type="NCBI Taxonomy" id="10195"/>
    <lineage>
        <taxon>Eukaryota</taxon>
        <taxon>Metazoa</taxon>
        <taxon>Spiralia</taxon>
        <taxon>Gnathifera</taxon>
        <taxon>Rotifera</taxon>
        <taxon>Eurotatoria</taxon>
        <taxon>Monogononta</taxon>
        <taxon>Pseudotrocha</taxon>
        <taxon>Ploima</taxon>
        <taxon>Brachionidae</taxon>
        <taxon>Brachionus</taxon>
    </lineage>
</organism>
<accession>A0A3M7S4N2</accession>
<evidence type="ECO:0000313" key="3">
    <source>
        <dbReference type="Proteomes" id="UP000276133"/>
    </source>
</evidence>
<name>A0A3M7S4N2_BRAPC</name>
<keyword evidence="3" id="KW-1185">Reference proteome</keyword>
<keyword evidence="1" id="KW-0812">Transmembrane</keyword>
<protein>
    <submittedName>
        <fullName evidence="2">Uncharacterized protein</fullName>
    </submittedName>
</protein>
<keyword evidence="1" id="KW-1133">Transmembrane helix</keyword>
<evidence type="ECO:0000256" key="1">
    <source>
        <dbReference type="SAM" id="Phobius"/>
    </source>
</evidence>
<dbReference type="AlphaFoldDB" id="A0A3M7S4N2"/>
<dbReference type="EMBL" id="REGN01002046">
    <property type="protein sequence ID" value="RNA30766.1"/>
    <property type="molecule type" value="Genomic_DNA"/>
</dbReference>
<gene>
    <name evidence="2" type="ORF">BpHYR1_048684</name>
</gene>
<sequence length="109" mass="13020">MKKSNSYTDIYSTKRFFRSQFGYKFLVCDCMQLFVGYFVFTKLILAKYLGILNDKSCDDDNIGMIDLKLEFFQIKKQFKSFRNSIFSYLVDLVYHFNNKKYPNARGYIA</sequence>
<comment type="caution">
    <text evidence="2">The sequence shown here is derived from an EMBL/GenBank/DDBJ whole genome shotgun (WGS) entry which is preliminary data.</text>
</comment>
<evidence type="ECO:0000313" key="2">
    <source>
        <dbReference type="EMBL" id="RNA30766.1"/>
    </source>
</evidence>
<keyword evidence="1" id="KW-0472">Membrane</keyword>